<dbReference type="RefSeq" id="WP_274608960.1">
    <property type="nucleotide sequence ID" value="NZ_NRRY01000065.1"/>
</dbReference>
<reference evidence="2 3" key="1">
    <citation type="journal article" date="2020" name="Microorganisms">
        <title>Osmotic Adaptation and Compatible Solute Biosynthesis of Phototrophic Bacteria as Revealed from Genome Analyses.</title>
        <authorList>
            <person name="Imhoff J.F."/>
            <person name="Rahn T."/>
            <person name="Kunzel S."/>
            <person name="Keller A."/>
            <person name="Neulinger S.C."/>
        </authorList>
    </citation>
    <scope>NUCLEOTIDE SEQUENCE [LARGE SCALE GENOMIC DNA]</scope>
    <source>
        <strain evidence="2 3">DSM 25653</strain>
    </source>
</reference>
<dbReference type="Proteomes" id="UP001138768">
    <property type="component" value="Unassembled WGS sequence"/>
</dbReference>
<dbReference type="Pfam" id="PF01909">
    <property type="entry name" value="NTP_transf_2"/>
    <property type="match status" value="1"/>
</dbReference>
<name>A0A9X1B663_9GAMM</name>
<dbReference type="GO" id="GO:0016779">
    <property type="term" value="F:nucleotidyltransferase activity"/>
    <property type="evidence" value="ECO:0007669"/>
    <property type="project" value="InterPro"/>
</dbReference>
<gene>
    <name evidence="2" type="ORF">CKO42_23200</name>
</gene>
<proteinExistence type="predicted"/>
<dbReference type="SUPFAM" id="SSF81301">
    <property type="entry name" value="Nucleotidyltransferase"/>
    <property type="match status" value="1"/>
</dbReference>
<sequence>MPSVSALLDSRTERALRAFRGRLQERFGTQLPGMVLFGSRARGDHRDDSDADVAVFLQPVTDTIAA</sequence>
<dbReference type="InterPro" id="IPR043519">
    <property type="entry name" value="NT_sf"/>
</dbReference>
<dbReference type="InterPro" id="IPR002934">
    <property type="entry name" value="Polymerase_NTP_transf_dom"/>
</dbReference>
<dbReference type="InterPro" id="IPR052548">
    <property type="entry name" value="Type_VII_TA_antitoxin"/>
</dbReference>
<dbReference type="CDD" id="cd05403">
    <property type="entry name" value="NT_KNTase_like"/>
    <property type="match status" value="1"/>
</dbReference>
<dbReference type="EMBL" id="NRRY01000065">
    <property type="protein sequence ID" value="MBK1621270.1"/>
    <property type="molecule type" value="Genomic_DNA"/>
</dbReference>
<dbReference type="PANTHER" id="PTHR33933">
    <property type="entry name" value="NUCLEOTIDYLTRANSFERASE"/>
    <property type="match status" value="1"/>
</dbReference>
<keyword evidence="3" id="KW-1185">Reference proteome</keyword>
<evidence type="ECO:0000313" key="3">
    <source>
        <dbReference type="Proteomes" id="UP001138768"/>
    </source>
</evidence>
<dbReference type="Gene3D" id="3.30.460.10">
    <property type="entry name" value="Beta Polymerase, domain 2"/>
    <property type="match status" value="1"/>
</dbReference>
<accession>A0A9X1B663</accession>
<organism evidence="2 3">
    <name type="scientific">Lamprobacter modestohalophilus</name>
    <dbReference type="NCBI Taxonomy" id="1064514"/>
    <lineage>
        <taxon>Bacteria</taxon>
        <taxon>Pseudomonadati</taxon>
        <taxon>Pseudomonadota</taxon>
        <taxon>Gammaproteobacteria</taxon>
        <taxon>Chromatiales</taxon>
        <taxon>Chromatiaceae</taxon>
        <taxon>Lamprobacter</taxon>
    </lineage>
</organism>
<evidence type="ECO:0000313" key="2">
    <source>
        <dbReference type="EMBL" id="MBK1621270.1"/>
    </source>
</evidence>
<dbReference type="AlphaFoldDB" id="A0A9X1B663"/>
<evidence type="ECO:0000259" key="1">
    <source>
        <dbReference type="Pfam" id="PF01909"/>
    </source>
</evidence>
<protein>
    <recommendedName>
        <fullName evidence="1">Polymerase nucleotidyl transferase domain-containing protein</fullName>
    </recommendedName>
</protein>
<dbReference type="PANTHER" id="PTHR33933:SF3">
    <property type="entry name" value="PROTEIN ADENYLYLTRANSFERASE MJ0604-RELATED"/>
    <property type="match status" value="1"/>
</dbReference>
<comment type="caution">
    <text evidence="2">The sequence shown here is derived from an EMBL/GenBank/DDBJ whole genome shotgun (WGS) entry which is preliminary data.</text>
</comment>
<feature type="domain" description="Polymerase nucleotidyl transferase" evidence="1">
    <location>
        <begin position="17"/>
        <end position="60"/>
    </location>
</feature>